<evidence type="ECO:0000313" key="1">
    <source>
        <dbReference type="EMBL" id="KGB37896.1"/>
    </source>
</evidence>
<dbReference type="AlphaFoldDB" id="A0A095ATU8"/>
<sequence length="65" mass="7698">MLHNKLKTWISQSVELVGPMFMHLICQLVDRINADKNLENKKKQRIIRSANTFMLLQNKSLKILY</sequence>
<name>A0A095ATU8_SCHHA</name>
<organism evidence="1">
    <name type="scientific">Schistosoma haematobium</name>
    <name type="common">Blood fluke</name>
    <dbReference type="NCBI Taxonomy" id="6185"/>
    <lineage>
        <taxon>Eukaryota</taxon>
        <taxon>Metazoa</taxon>
        <taxon>Spiralia</taxon>
        <taxon>Lophotrochozoa</taxon>
        <taxon>Platyhelminthes</taxon>
        <taxon>Trematoda</taxon>
        <taxon>Digenea</taxon>
        <taxon>Strigeidida</taxon>
        <taxon>Schistosomatoidea</taxon>
        <taxon>Schistosomatidae</taxon>
        <taxon>Schistosoma</taxon>
    </lineage>
</organism>
<proteinExistence type="predicted"/>
<dbReference type="EMBL" id="KL250943">
    <property type="protein sequence ID" value="KGB37896.1"/>
    <property type="molecule type" value="Genomic_DNA"/>
</dbReference>
<protein>
    <submittedName>
        <fullName evidence="1">Uncharacterized protein</fullName>
    </submittedName>
</protein>
<accession>A0A095ATU8</accession>
<reference evidence="1" key="1">
    <citation type="journal article" date="2012" name="Nat. Genet.">
        <title>Whole-genome sequence of Schistosoma haematobium.</title>
        <authorList>
            <person name="Young N.D."/>
            <person name="Jex A.R."/>
            <person name="Li B."/>
            <person name="Liu S."/>
            <person name="Yang L."/>
            <person name="Xiong Z."/>
            <person name="Li Y."/>
            <person name="Cantacessi C."/>
            <person name="Hall R.S."/>
            <person name="Xu X."/>
            <person name="Chen F."/>
            <person name="Wu X."/>
            <person name="Zerlotini A."/>
            <person name="Oliveira G."/>
            <person name="Hofmann A."/>
            <person name="Zhang G."/>
            <person name="Fang X."/>
            <person name="Kang Y."/>
            <person name="Campbell B.E."/>
            <person name="Loukas A."/>
            <person name="Ranganathan S."/>
            <person name="Rollinson D."/>
            <person name="Rinaldi G."/>
            <person name="Brindley P.J."/>
            <person name="Yang H."/>
            <person name="Wang J."/>
            <person name="Wang J."/>
            <person name="Gasser R.B."/>
        </authorList>
    </citation>
    <scope>NUCLEOTIDE SEQUENCE [LARGE SCALE GENOMIC DNA]</scope>
</reference>
<gene>
    <name evidence="1" type="ORF">MS3_06255</name>
</gene>